<organism evidence="5 6">
    <name type="scientific">Dawidia cretensis</name>
    <dbReference type="NCBI Taxonomy" id="2782350"/>
    <lineage>
        <taxon>Bacteria</taxon>
        <taxon>Pseudomonadati</taxon>
        <taxon>Bacteroidota</taxon>
        <taxon>Cytophagia</taxon>
        <taxon>Cytophagales</taxon>
        <taxon>Chryseotaleaceae</taxon>
        <taxon>Dawidia</taxon>
    </lineage>
</organism>
<name>A0AAP2E578_9BACT</name>
<dbReference type="InterPro" id="IPR036942">
    <property type="entry name" value="Beta-barrel_TonB_sf"/>
</dbReference>
<dbReference type="Proteomes" id="UP001319080">
    <property type="component" value="Unassembled WGS sequence"/>
</dbReference>
<dbReference type="GO" id="GO:0009279">
    <property type="term" value="C:cell outer membrane"/>
    <property type="evidence" value="ECO:0007669"/>
    <property type="project" value="UniProtKB-SubCell"/>
</dbReference>
<evidence type="ECO:0000256" key="3">
    <source>
        <dbReference type="ARBA" id="ARBA00023237"/>
    </source>
</evidence>
<accession>A0AAP2E578</accession>
<feature type="chain" id="PRO_5042918028" description="TonB-dependent receptor" evidence="4">
    <location>
        <begin position="28"/>
        <end position="554"/>
    </location>
</feature>
<evidence type="ECO:0000313" key="5">
    <source>
        <dbReference type="EMBL" id="MBT1712054.1"/>
    </source>
</evidence>
<proteinExistence type="predicted"/>
<evidence type="ECO:0000256" key="4">
    <source>
        <dbReference type="SAM" id="SignalP"/>
    </source>
</evidence>
<dbReference type="AlphaFoldDB" id="A0AAP2E578"/>
<evidence type="ECO:0000256" key="1">
    <source>
        <dbReference type="ARBA" id="ARBA00004442"/>
    </source>
</evidence>
<dbReference type="Gene3D" id="2.40.170.20">
    <property type="entry name" value="TonB-dependent receptor, beta-barrel domain"/>
    <property type="match status" value="1"/>
</dbReference>
<keyword evidence="3" id="KW-0998">Cell outer membrane</keyword>
<dbReference type="EMBL" id="JAHESE010000048">
    <property type="protein sequence ID" value="MBT1712054.1"/>
    <property type="molecule type" value="Genomic_DNA"/>
</dbReference>
<protein>
    <recommendedName>
        <fullName evidence="7">TonB-dependent receptor</fullName>
    </recommendedName>
</protein>
<sequence length="554" mass="61572">MKGMIYRKLKISALMLMLVGVSFATRAQDETGELESREIVIEKVREITLRKANRNFEKIPPRPAENIKAPMTYDFQSFSFQAPQVTTQMRPLKLKQETSRDVHGGYLRLGYGNYSSPLLEAYLNTRKDKNKLLGAYLYHHSSGKGPVDGKNSGSGTTGISLAGSSFSDAIALSGNVGFENRTTHFYGYPEAVPVDRDTLKQAYNIFRLAGAISNAKNSDFAYKLGAGFSFLSDKFDARETEVGLNFGSSYEIDEDSKIALKADYTVITRKDAHIDAKPRSLFVVNPTYNFPAAEDLQLSVGFVVAYENDSIDSKDLHVYPDVRATYPLSPTVDAVAFLTGGIEKVSLQTLSYENLWLAPDIAIFHTNKTLDFGVGINARLGNKVSAHAGLSLSTLKNLYSYVNGFEDQSKFYTVYDKGTTKRTNLYAALSYAQSEQVKFMLRGDFYGYNAGDLDEVYHRPTTKLTANASYNIYQKIILSADLIAQGGMKAYDATQDKTVKLDGAFDLNAKAEYLFSPTFSAFVQLNNITSNKYPLYLHYPVRAFQALAGITWSF</sequence>
<keyword evidence="6" id="KW-1185">Reference proteome</keyword>
<gene>
    <name evidence="5" type="ORF">KK062_27685</name>
</gene>
<evidence type="ECO:0000256" key="2">
    <source>
        <dbReference type="ARBA" id="ARBA00023136"/>
    </source>
</evidence>
<reference evidence="5 6" key="1">
    <citation type="submission" date="2021-05" db="EMBL/GenBank/DDBJ databases">
        <title>A Polyphasic approach of four new species of the genus Ohtaekwangia: Ohtaekwangia histidinii sp. nov., Ohtaekwangia cretensis sp. nov., Ohtaekwangia indiensis sp. nov., Ohtaekwangia reichenbachii sp. nov. from diverse environment.</title>
        <authorList>
            <person name="Octaviana S."/>
        </authorList>
    </citation>
    <scope>NUCLEOTIDE SEQUENCE [LARGE SCALE GENOMIC DNA]</scope>
    <source>
        <strain evidence="5 6">PWU5</strain>
    </source>
</reference>
<dbReference type="SUPFAM" id="SSF56935">
    <property type="entry name" value="Porins"/>
    <property type="match status" value="1"/>
</dbReference>
<evidence type="ECO:0000313" key="6">
    <source>
        <dbReference type="Proteomes" id="UP001319080"/>
    </source>
</evidence>
<comment type="caution">
    <text evidence="5">The sequence shown here is derived from an EMBL/GenBank/DDBJ whole genome shotgun (WGS) entry which is preliminary data.</text>
</comment>
<feature type="signal peptide" evidence="4">
    <location>
        <begin position="1"/>
        <end position="27"/>
    </location>
</feature>
<comment type="subcellular location">
    <subcellularLocation>
        <location evidence="1">Cell outer membrane</location>
    </subcellularLocation>
</comment>
<keyword evidence="2" id="KW-0472">Membrane</keyword>
<keyword evidence="4" id="KW-0732">Signal</keyword>
<evidence type="ECO:0008006" key="7">
    <source>
        <dbReference type="Google" id="ProtNLM"/>
    </source>
</evidence>